<reference evidence="1 2" key="1">
    <citation type="submission" date="2016-03" db="EMBL/GenBank/DDBJ databases">
        <title>Draft genome sequence of Paenibacillus glacialis DSM 22343.</title>
        <authorList>
            <person name="Shin S.-K."/>
            <person name="Yi H."/>
        </authorList>
    </citation>
    <scope>NUCLEOTIDE SEQUENCE [LARGE SCALE GENOMIC DNA]</scope>
    <source>
        <strain evidence="1 2">DSM 22343</strain>
    </source>
</reference>
<accession>A0A168H358</accession>
<dbReference type="STRING" id="494026.PGLA_20570"/>
<comment type="caution">
    <text evidence="1">The sequence shown here is derived from an EMBL/GenBank/DDBJ whole genome shotgun (WGS) entry which is preliminary data.</text>
</comment>
<sequence length="71" mass="8456">MIPKSRAEDDILYMSLSPRDALAFDINDLRRIPKEDGLYNKETRKKIKEYIDYYKKYKVDAKGAFKKPPKQ</sequence>
<dbReference type="AlphaFoldDB" id="A0A168H358"/>
<keyword evidence="2" id="KW-1185">Reference proteome</keyword>
<evidence type="ECO:0000313" key="1">
    <source>
        <dbReference type="EMBL" id="OAB37770.1"/>
    </source>
</evidence>
<dbReference type="EMBL" id="LVJH01000050">
    <property type="protein sequence ID" value="OAB37770.1"/>
    <property type="molecule type" value="Genomic_DNA"/>
</dbReference>
<dbReference type="RefSeq" id="WP_211269594.1">
    <property type="nucleotide sequence ID" value="NZ_LVJH01000050.1"/>
</dbReference>
<gene>
    <name evidence="1" type="ORF">PGLA_20570</name>
</gene>
<name>A0A168H358_9BACL</name>
<protein>
    <submittedName>
        <fullName evidence="1">Uncharacterized protein</fullName>
    </submittedName>
</protein>
<organism evidence="1 2">
    <name type="scientific">Paenibacillus glacialis</name>
    <dbReference type="NCBI Taxonomy" id="494026"/>
    <lineage>
        <taxon>Bacteria</taxon>
        <taxon>Bacillati</taxon>
        <taxon>Bacillota</taxon>
        <taxon>Bacilli</taxon>
        <taxon>Bacillales</taxon>
        <taxon>Paenibacillaceae</taxon>
        <taxon>Paenibacillus</taxon>
    </lineage>
</organism>
<evidence type="ECO:0000313" key="2">
    <source>
        <dbReference type="Proteomes" id="UP000076967"/>
    </source>
</evidence>
<proteinExistence type="predicted"/>
<dbReference type="Proteomes" id="UP000076967">
    <property type="component" value="Unassembled WGS sequence"/>
</dbReference>